<evidence type="ECO:0000313" key="2">
    <source>
        <dbReference type="Proteomes" id="UP000053095"/>
    </source>
</evidence>
<dbReference type="EMBL" id="DF933811">
    <property type="protein sequence ID" value="GAM34494.1"/>
    <property type="molecule type" value="Genomic_DNA"/>
</dbReference>
<organism evidence="1 2">
    <name type="scientific">Talaromyces pinophilus</name>
    <name type="common">Penicillium pinophilum</name>
    <dbReference type="NCBI Taxonomy" id="128442"/>
    <lineage>
        <taxon>Eukaryota</taxon>
        <taxon>Fungi</taxon>
        <taxon>Dikarya</taxon>
        <taxon>Ascomycota</taxon>
        <taxon>Pezizomycotina</taxon>
        <taxon>Eurotiomycetes</taxon>
        <taxon>Eurotiomycetidae</taxon>
        <taxon>Eurotiales</taxon>
        <taxon>Trichocomaceae</taxon>
        <taxon>Talaromyces</taxon>
        <taxon>Talaromyces sect. Talaromyces</taxon>
    </lineage>
</organism>
<proteinExistence type="predicted"/>
<comment type="caution">
    <text evidence="1">The sequence shown here is derived from an EMBL/GenBank/DDBJ whole genome shotgun (WGS) entry which is preliminary data.</text>
</comment>
<reference evidence="2" key="1">
    <citation type="journal article" date="2015" name="Genome Announc.">
        <title>Draft genome sequence of Talaromyces cellulolyticus strain Y-94, a source of lignocellulosic biomass-degrading enzymes.</title>
        <authorList>
            <person name="Fujii T."/>
            <person name="Koike H."/>
            <person name="Sawayama S."/>
            <person name="Yano S."/>
            <person name="Inoue H."/>
        </authorList>
    </citation>
    <scope>NUCLEOTIDE SEQUENCE [LARGE SCALE GENOMIC DNA]</scope>
    <source>
        <strain evidence="2">Y-94</strain>
    </source>
</reference>
<accession>A0A6V8H5D9</accession>
<name>A0A6V8H5D9_TALPI</name>
<sequence>MAQSPYAMTWSTDTYGPDGPWNALSADIGTQQQSIALYPGGNWESTILLPTLCTNTSIPSTCYAKDAGIYNADDSLTWDNDTIQQPPDGNWQNYTLGFAENVPIYASARRAMDTITLRGGITIPHPSLIGISQGYQTYPGGQNYPLEVGVLSLGANALNKTFSINDTHAIEANFVTEWMYESGKIPSYSYGMHIGSAGKKISGSLVLGGDDVTRVLGDVARQQPRDAGTEVLLIGADPYLYLPQNTCNTITTRLPVTYNTRLGLYIWNTKDTQYLKIVKSPSYLSFTFAANTSSTIDTNSNHTITIKVPFALLDLKLEPPLVDEEMAYFPCMRTTPAAADEGPYVLGLAFFQAAFVGVNWSLNGNGNWFLAQAPGPGYSRSESESNVISIFETNETISGSFEQDDWEETWDGSLDSVD</sequence>
<evidence type="ECO:0008006" key="3">
    <source>
        <dbReference type="Google" id="ProtNLM"/>
    </source>
</evidence>
<dbReference type="InterPro" id="IPR021109">
    <property type="entry name" value="Peptidase_aspartic_dom_sf"/>
</dbReference>
<evidence type="ECO:0000313" key="1">
    <source>
        <dbReference type="EMBL" id="GAM34494.1"/>
    </source>
</evidence>
<dbReference type="Gene3D" id="2.40.70.10">
    <property type="entry name" value="Acid Proteases"/>
    <property type="match status" value="1"/>
</dbReference>
<protein>
    <recommendedName>
        <fullName evidence="3">Peptidase A1 domain-containing protein</fullName>
    </recommendedName>
</protein>
<gene>
    <name evidence="1" type="ORF">TCE0_015f02112</name>
</gene>
<dbReference type="Proteomes" id="UP000053095">
    <property type="component" value="Unassembled WGS sequence"/>
</dbReference>
<keyword evidence="2" id="KW-1185">Reference proteome</keyword>
<dbReference type="SUPFAM" id="SSF50630">
    <property type="entry name" value="Acid proteases"/>
    <property type="match status" value="1"/>
</dbReference>
<dbReference type="AlphaFoldDB" id="A0A6V8H5D9"/>